<keyword evidence="1" id="KW-0472">Membrane</keyword>
<evidence type="ECO:0000256" key="1">
    <source>
        <dbReference type="SAM" id="Phobius"/>
    </source>
</evidence>
<evidence type="ECO:0000313" key="3">
    <source>
        <dbReference type="Proteomes" id="UP001158576"/>
    </source>
</evidence>
<dbReference type="Proteomes" id="UP001158576">
    <property type="component" value="Chromosome 2"/>
</dbReference>
<keyword evidence="3" id="KW-1185">Reference proteome</keyword>
<evidence type="ECO:0000313" key="2">
    <source>
        <dbReference type="EMBL" id="CAG5111579.1"/>
    </source>
</evidence>
<reference evidence="2 3" key="1">
    <citation type="submission" date="2021-04" db="EMBL/GenBank/DDBJ databases">
        <authorList>
            <person name="Bliznina A."/>
        </authorList>
    </citation>
    <scope>NUCLEOTIDE SEQUENCE [LARGE SCALE GENOMIC DNA]</scope>
</reference>
<protein>
    <submittedName>
        <fullName evidence="2">Oidioi.mRNA.OKI2018_I69.chr2.g5871.t2.cds</fullName>
    </submittedName>
</protein>
<proteinExistence type="predicted"/>
<organism evidence="2 3">
    <name type="scientific">Oikopleura dioica</name>
    <name type="common">Tunicate</name>
    <dbReference type="NCBI Taxonomy" id="34765"/>
    <lineage>
        <taxon>Eukaryota</taxon>
        <taxon>Metazoa</taxon>
        <taxon>Chordata</taxon>
        <taxon>Tunicata</taxon>
        <taxon>Appendicularia</taxon>
        <taxon>Copelata</taxon>
        <taxon>Oikopleuridae</taxon>
        <taxon>Oikopleura</taxon>
    </lineage>
</organism>
<keyword evidence="1" id="KW-1133">Transmembrane helix</keyword>
<gene>
    <name evidence="2" type="ORF">OKIOD_LOCUS14636</name>
</gene>
<keyword evidence="1" id="KW-0812">Transmembrane</keyword>
<sequence>MLHAWEVAMTIFCTTASLTIYLIFLKRALAVEKSSGKEIKWVQDPSNPKRYIKKFIEESEKDETVALENVAFELPGNAIIESETV</sequence>
<feature type="transmembrane region" description="Helical" evidence="1">
    <location>
        <begin position="6"/>
        <end position="25"/>
    </location>
</feature>
<accession>A0ABN7T620</accession>
<dbReference type="EMBL" id="OU015567">
    <property type="protein sequence ID" value="CAG5111579.1"/>
    <property type="molecule type" value="Genomic_DNA"/>
</dbReference>
<name>A0ABN7T620_OIKDI</name>